<keyword evidence="1" id="KW-0472">Membrane</keyword>
<dbReference type="STRING" id="28128.HMPREF3226_01396"/>
<keyword evidence="3" id="KW-1185">Reference proteome</keyword>
<sequence length="59" mass="7199">MFKKTFVKARHINESFVIYRCSMINISSLTFFILITLQWLRTFRSFAIDKQSIYQSWKN</sequence>
<dbReference type="AlphaFoldDB" id="A0A133Q9K8"/>
<gene>
    <name evidence="2" type="ORF">HMPREF3226_01396</name>
</gene>
<evidence type="ECO:0000256" key="1">
    <source>
        <dbReference type="SAM" id="Phobius"/>
    </source>
</evidence>
<dbReference type="Proteomes" id="UP000070533">
    <property type="component" value="Unassembled WGS sequence"/>
</dbReference>
<evidence type="ECO:0000313" key="3">
    <source>
        <dbReference type="Proteomes" id="UP000070533"/>
    </source>
</evidence>
<dbReference type="PATRIC" id="fig|28128.5.peg.1422"/>
<reference evidence="3" key="1">
    <citation type="submission" date="2016-01" db="EMBL/GenBank/DDBJ databases">
        <authorList>
            <person name="Mitreva M."/>
            <person name="Pepin K.H."/>
            <person name="Mihindukulasuriya K.A."/>
            <person name="Fulton R."/>
            <person name="Fronick C."/>
            <person name="O'Laughlin M."/>
            <person name="Miner T."/>
            <person name="Herter B."/>
            <person name="Rosa B.A."/>
            <person name="Cordes M."/>
            <person name="Tomlinson C."/>
            <person name="Wollam A."/>
            <person name="Palsikar V.B."/>
            <person name="Mardis E.R."/>
            <person name="Wilson R.K."/>
        </authorList>
    </citation>
    <scope>NUCLEOTIDE SEQUENCE [LARGE SCALE GENOMIC DNA]</scope>
    <source>
        <strain evidence="3">MJR7716</strain>
    </source>
</reference>
<evidence type="ECO:0000313" key="2">
    <source>
        <dbReference type="EMBL" id="KXA39560.1"/>
    </source>
</evidence>
<organism evidence="2 3">
    <name type="scientific">Prevotella corporis</name>
    <dbReference type="NCBI Taxonomy" id="28128"/>
    <lineage>
        <taxon>Bacteria</taxon>
        <taxon>Pseudomonadati</taxon>
        <taxon>Bacteroidota</taxon>
        <taxon>Bacteroidia</taxon>
        <taxon>Bacteroidales</taxon>
        <taxon>Prevotellaceae</taxon>
        <taxon>Prevotella</taxon>
    </lineage>
</organism>
<comment type="caution">
    <text evidence="2">The sequence shown here is derived from an EMBL/GenBank/DDBJ whole genome shotgun (WGS) entry which is preliminary data.</text>
</comment>
<feature type="transmembrane region" description="Helical" evidence="1">
    <location>
        <begin position="21"/>
        <end position="40"/>
    </location>
</feature>
<protein>
    <submittedName>
        <fullName evidence="2">Uncharacterized protein</fullName>
    </submittedName>
</protein>
<dbReference type="EMBL" id="LRQG01000092">
    <property type="protein sequence ID" value="KXA39560.1"/>
    <property type="molecule type" value="Genomic_DNA"/>
</dbReference>
<proteinExistence type="predicted"/>
<accession>A0A133Q9K8</accession>
<keyword evidence="1" id="KW-1133">Transmembrane helix</keyword>
<name>A0A133Q9K8_9BACT</name>
<keyword evidence="1" id="KW-0812">Transmembrane</keyword>